<dbReference type="AlphaFoldDB" id="A0AAP0Q0P6"/>
<sequence>MFRGSYLALKHSVKSQFHKKTRWTNRPPAMAKKNDAGGGFARSFVCIVRLSEGYLCHKHTSTIRTN</sequence>
<dbReference type="Proteomes" id="UP001420932">
    <property type="component" value="Unassembled WGS sequence"/>
</dbReference>
<proteinExistence type="predicted"/>
<evidence type="ECO:0000313" key="2">
    <source>
        <dbReference type="Proteomes" id="UP001420932"/>
    </source>
</evidence>
<evidence type="ECO:0000313" key="1">
    <source>
        <dbReference type="EMBL" id="KAK9163028.1"/>
    </source>
</evidence>
<dbReference type="EMBL" id="JBBNAF010000002">
    <property type="protein sequence ID" value="KAK9163028.1"/>
    <property type="molecule type" value="Genomic_DNA"/>
</dbReference>
<organism evidence="1 2">
    <name type="scientific">Stephania yunnanensis</name>
    <dbReference type="NCBI Taxonomy" id="152371"/>
    <lineage>
        <taxon>Eukaryota</taxon>
        <taxon>Viridiplantae</taxon>
        <taxon>Streptophyta</taxon>
        <taxon>Embryophyta</taxon>
        <taxon>Tracheophyta</taxon>
        <taxon>Spermatophyta</taxon>
        <taxon>Magnoliopsida</taxon>
        <taxon>Ranunculales</taxon>
        <taxon>Menispermaceae</taxon>
        <taxon>Menispermoideae</taxon>
        <taxon>Cissampelideae</taxon>
        <taxon>Stephania</taxon>
    </lineage>
</organism>
<accession>A0AAP0Q0P6</accession>
<reference evidence="1 2" key="1">
    <citation type="submission" date="2024-01" db="EMBL/GenBank/DDBJ databases">
        <title>Genome assemblies of Stephania.</title>
        <authorList>
            <person name="Yang L."/>
        </authorList>
    </citation>
    <scope>NUCLEOTIDE SEQUENCE [LARGE SCALE GENOMIC DNA]</scope>
    <source>
        <strain evidence="1">YNDBR</strain>
        <tissue evidence="1">Leaf</tissue>
    </source>
</reference>
<keyword evidence="2" id="KW-1185">Reference proteome</keyword>
<comment type="caution">
    <text evidence="1">The sequence shown here is derived from an EMBL/GenBank/DDBJ whole genome shotgun (WGS) entry which is preliminary data.</text>
</comment>
<name>A0AAP0Q0P6_9MAGN</name>
<gene>
    <name evidence="1" type="ORF">Syun_003930</name>
</gene>
<protein>
    <submittedName>
        <fullName evidence="1">Uncharacterized protein</fullName>
    </submittedName>
</protein>